<gene>
    <name evidence="2" type="ORF">CHS0354_026092</name>
</gene>
<keyword evidence="1" id="KW-0812">Transmembrane</keyword>
<proteinExistence type="predicted"/>
<protein>
    <submittedName>
        <fullName evidence="2">Uncharacterized protein</fullName>
    </submittedName>
</protein>
<dbReference type="AlphaFoldDB" id="A0AAE0S193"/>
<keyword evidence="3" id="KW-1185">Reference proteome</keyword>
<keyword evidence="1" id="KW-0472">Membrane</keyword>
<reference evidence="2" key="1">
    <citation type="journal article" date="2021" name="Genome Biol. Evol.">
        <title>A High-Quality Reference Genome for a Parasitic Bivalve with Doubly Uniparental Inheritance (Bivalvia: Unionida).</title>
        <authorList>
            <person name="Smith C.H."/>
        </authorList>
    </citation>
    <scope>NUCLEOTIDE SEQUENCE</scope>
    <source>
        <strain evidence="2">CHS0354</strain>
    </source>
</reference>
<reference evidence="2" key="2">
    <citation type="journal article" date="2021" name="Genome Biol. Evol.">
        <title>Developing a high-quality reference genome for a parasitic bivalve with doubly uniparental inheritance (Bivalvia: Unionida).</title>
        <authorList>
            <person name="Smith C.H."/>
        </authorList>
    </citation>
    <scope>NUCLEOTIDE SEQUENCE</scope>
    <source>
        <strain evidence="2">CHS0354</strain>
        <tissue evidence="2">Mantle</tissue>
    </source>
</reference>
<comment type="caution">
    <text evidence="2">The sequence shown here is derived from an EMBL/GenBank/DDBJ whole genome shotgun (WGS) entry which is preliminary data.</text>
</comment>
<sequence length="63" mass="6808">GVNRTNIVPPPVKKEALLIATLTLLGLVTLSYLSPSLLRLAAINKIGYEKSVPIGLFVWAIHN</sequence>
<feature type="non-terminal residue" evidence="2">
    <location>
        <position position="1"/>
    </location>
</feature>
<reference evidence="2" key="3">
    <citation type="submission" date="2023-05" db="EMBL/GenBank/DDBJ databases">
        <authorList>
            <person name="Smith C.H."/>
        </authorList>
    </citation>
    <scope>NUCLEOTIDE SEQUENCE</scope>
    <source>
        <strain evidence="2">CHS0354</strain>
        <tissue evidence="2">Mantle</tissue>
    </source>
</reference>
<dbReference type="EMBL" id="JAEAOA010001560">
    <property type="protein sequence ID" value="KAK3583507.1"/>
    <property type="molecule type" value="Genomic_DNA"/>
</dbReference>
<feature type="non-terminal residue" evidence="2">
    <location>
        <position position="63"/>
    </location>
</feature>
<keyword evidence="1" id="KW-1133">Transmembrane helix</keyword>
<name>A0AAE0S193_9BIVA</name>
<dbReference type="Proteomes" id="UP001195483">
    <property type="component" value="Unassembled WGS sequence"/>
</dbReference>
<evidence type="ECO:0000313" key="3">
    <source>
        <dbReference type="Proteomes" id="UP001195483"/>
    </source>
</evidence>
<evidence type="ECO:0000256" key="1">
    <source>
        <dbReference type="SAM" id="Phobius"/>
    </source>
</evidence>
<organism evidence="2 3">
    <name type="scientific">Potamilus streckersoni</name>
    <dbReference type="NCBI Taxonomy" id="2493646"/>
    <lineage>
        <taxon>Eukaryota</taxon>
        <taxon>Metazoa</taxon>
        <taxon>Spiralia</taxon>
        <taxon>Lophotrochozoa</taxon>
        <taxon>Mollusca</taxon>
        <taxon>Bivalvia</taxon>
        <taxon>Autobranchia</taxon>
        <taxon>Heteroconchia</taxon>
        <taxon>Palaeoheterodonta</taxon>
        <taxon>Unionida</taxon>
        <taxon>Unionoidea</taxon>
        <taxon>Unionidae</taxon>
        <taxon>Ambleminae</taxon>
        <taxon>Lampsilini</taxon>
        <taxon>Potamilus</taxon>
    </lineage>
</organism>
<accession>A0AAE0S193</accession>
<evidence type="ECO:0000313" key="2">
    <source>
        <dbReference type="EMBL" id="KAK3583507.1"/>
    </source>
</evidence>
<feature type="transmembrane region" description="Helical" evidence="1">
    <location>
        <begin position="16"/>
        <end position="33"/>
    </location>
</feature>